<keyword evidence="5" id="KW-0472">Membrane</keyword>
<dbReference type="Pfam" id="PF07730">
    <property type="entry name" value="HisKA_3"/>
    <property type="match status" value="1"/>
</dbReference>
<dbReference type="GO" id="GO:0016301">
    <property type="term" value="F:kinase activity"/>
    <property type="evidence" value="ECO:0007669"/>
    <property type="project" value="UniProtKB-KW"/>
</dbReference>
<evidence type="ECO:0000256" key="1">
    <source>
        <dbReference type="ARBA" id="ARBA00022679"/>
    </source>
</evidence>
<comment type="caution">
    <text evidence="7">The sequence shown here is derived from an EMBL/GenBank/DDBJ whole genome shotgun (WGS) entry which is preliminary data.</text>
</comment>
<feature type="transmembrane region" description="Helical" evidence="5">
    <location>
        <begin position="113"/>
        <end position="131"/>
    </location>
</feature>
<keyword evidence="5" id="KW-0812">Transmembrane</keyword>
<keyword evidence="5" id="KW-1133">Transmembrane helix</keyword>
<evidence type="ECO:0000256" key="5">
    <source>
        <dbReference type="SAM" id="Phobius"/>
    </source>
</evidence>
<dbReference type="EMBL" id="JAYMRS010000009">
    <property type="protein sequence ID" value="MFB8770187.1"/>
    <property type="molecule type" value="Genomic_DNA"/>
</dbReference>
<dbReference type="InterPro" id="IPR036890">
    <property type="entry name" value="HATPase_C_sf"/>
</dbReference>
<dbReference type="Proteomes" id="UP001585053">
    <property type="component" value="Unassembled WGS sequence"/>
</dbReference>
<keyword evidence="2 7" id="KW-0418">Kinase</keyword>
<feature type="region of interest" description="Disordered" evidence="4">
    <location>
        <begin position="360"/>
        <end position="380"/>
    </location>
</feature>
<reference evidence="7 8" key="1">
    <citation type="submission" date="2024-01" db="EMBL/GenBank/DDBJ databases">
        <title>Genome mining of biosynthetic gene clusters to explore secondary metabolites of Streptomyces sp.</title>
        <authorList>
            <person name="Baig A."/>
            <person name="Ajitkumar Shintre N."/>
            <person name="Kumar H."/>
            <person name="Anbarasu A."/>
            <person name="Ramaiah S."/>
        </authorList>
    </citation>
    <scope>NUCLEOTIDE SEQUENCE [LARGE SCALE GENOMIC DNA]</scope>
    <source>
        <strain evidence="7 8">A01</strain>
    </source>
</reference>
<sequence length="380" mass="41300">MTTEPVETTRSRLHDLNLHIVSASLSSMGALLAAVDAKTWWQALLLAIGLTAALTAVSRRTAGRLSVLLPCLIVTTALWFLGTTVADSPTAAYGFAIVSAVVAYRLPAHRRAVTLGAFLVLLLGIAVRPLFSDESLVDQMLGYVAVPLSVALTGVIMVHLNQVISELVTELDRAREHEAELAVARERVRFAGDLHDIQGHTLHVVKLKATLARKLVRVDAERAERELEEIHSLVGDTILQTRELAYAQRRLNLSVELENAKNLFEAAGIRVEVDREGEVDTRAGESLGQVLRETTTNILRHSEAERVWISLSETGIRVVNDGAGRGPAPELGGLAALRDRLVDQGGELIVERENGRFTTAASLPRSLSDDISTTTEKDRS</sequence>
<evidence type="ECO:0000259" key="6">
    <source>
        <dbReference type="Pfam" id="PF07730"/>
    </source>
</evidence>
<dbReference type="RefSeq" id="WP_376737704.1">
    <property type="nucleotide sequence ID" value="NZ_JAYMRS010000009.1"/>
</dbReference>
<keyword evidence="1" id="KW-0808">Transferase</keyword>
<gene>
    <name evidence="7" type="ORF">VSQ78_21005</name>
</gene>
<feature type="transmembrane region" description="Helical" evidence="5">
    <location>
        <begin position="40"/>
        <end position="58"/>
    </location>
</feature>
<dbReference type="CDD" id="cd16917">
    <property type="entry name" value="HATPase_UhpB-NarQ-NarX-like"/>
    <property type="match status" value="1"/>
</dbReference>
<dbReference type="Gene3D" id="3.30.565.10">
    <property type="entry name" value="Histidine kinase-like ATPase, C-terminal domain"/>
    <property type="match status" value="1"/>
</dbReference>
<evidence type="ECO:0000313" key="8">
    <source>
        <dbReference type="Proteomes" id="UP001585053"/>
    </source>
</evidence>
<dbReference type="PANTHER" id="PTHR24421:SF63">
    <property type="entry name" value="SENSOR HISTIDINE KINASE DESK"/>
    <property type="match status" value="1"/>
</dbReference>
<name>A0ABV5E018_9ACTN</name>
<dbReference type="InterPro" id="IPR011712">
    <property type="entry name" value="Sig_transdc_His_kin_sub3_dim/P"/>
</dbReference>
<feature type="transmembrane region" description="Helical" evidence="5">
    <location>
        <begin position="88"/>
        <end position="106"/>
    </location>
</feature>
<feature type="domain" description="Signal transduction histidine kinase subgroup 3 dimerisation and phosphoacceptor" evidence="6">
    <location>
        <begin position="186"/>
        <end position="249"/>
    </location>
</feature>
<dbReference type="Gene3D" id="1.20.5.1930">
    <property type="match status" value="1"/>
</dbReference>
<evidence type="ECO:0000313" key="7">
    <source>
        <dbReference type="EMBL" id="MFB8770187.1"/>
    </source>
</evidence>
<organism evidence="7 8">
    <name type="scientific">Nocardiopsis alba</name>
    <dbReference type="NCBI Taxonomy" id="53437"/>
    <lineage>
        <taxon>Bacteria</taxon>
        <taxon>Bacillati</taxon>
        <taxon>Actinomycetota</taxon>
        <taxon>Actinomycetes</taxon>
        <taxon>Streptosporangiales</taxon>
        <taxon>Nocardiopsidaceae</taxon>
        <taxon>Nocardiopsis</taxon>
    </lineage>
</organism>
<proteinExistence type="predicted"/>
<dbReference type="PANTHER" id="PTHR24421">
    <property type="entry name" value="NITRATE/NITRITE SENSOR PROTEIN NARX-RELATED"/>
    <property type="match status" value="1"/>
</dbReference>
<evidence type="ECO:0000256" key="4">
    <source>
        <dbReference type="SAM" id="MobiDB-lite"/>
    </source>
</evidence>
<dbReference type="SUPFAM" id="SSF55874">
    <property type="entry name" value="ATPase domain of HSP90 chaperone/DNA topoisomerase II/histidine kinase"/>
    <property type="match status" value="1"/>
</dbReference>
<keyword evidence="8" id="KW-1185">Reference proteome</keyword>
<dbReference type="InterPro" id="IPR050482">
    <property type="entry name" value="Sensor_HK_TwoCompSys"/>
</dbReference>
<feature type="transmembrane region" description="Helical" evidence="5">
    <location>
        <begin position="16"/>
        <end position="34"/>
    </location>
</feature>
<keyword evidence="3" id="KW-0902">Two-component regulatory system</keyword>
<protein>
    <submittedName>
        <fullName evidence="7">Histidine kinase</fullName>
    </submittedName>
</protein>
<feature type="transmembrane region" description="Helical" evidence="5">
    <location>
        <begin position="65"/>
        <end position="82"/>
    </location>
</feature>
<evidence type="ECO:0000256" key="2">
    <source>
        <dbReference type="ARBA" id="ARBA00022777"/>
    </source>
</evidence>
<evidence type="ECO:0000256" key="3">
    <source>
        <dbReference type="ARBA" id="ARBA00023012"/>
    </source>
</evidence>
<feature type="transmembrane region" description="Helical" evidence="5">
    <location>
        <begin position="143"/>
        <end position="164"/>
    </location>
</feature>
<accession>A0ABV5E018</accession>